<feature type="domain" description="HTH iclR-type" evidence="5">
    <location>
        <begin position="1"/>
        <end position="63"/>
    </location>
</feature>
<keyword evidence="8" id="KW-1185">Reference proteome</keyword>
<evidence type="ECO:0000256" key="1">
    <source>
        <dbReference type="ARBA" id="ARBA00023015"/>
    </source>
</evidence>
<keyword evidence="1" id="KW-0805">Transcription regulation</keyword>
<dbReference type="Pfam" id="PF09339">
    <property type="entry name" value="HTH_IclR"/>
    <property type="match status" value="1"/>
</dbReference>
<reference evidence="7 8" key="1">
    <citation type="submission" date="2024-09" db="EMBL/GenBank/DDBJ databases">
        <authorList>
            <person name="Sun Q."/>
            <person name="Mori K."/>
        </authorList>
    </citation>
    <scope>NUCLEOTIDE SEQUENCE [LARGE SCALE GENOMIC DNA]</scope>
    <source>
        <strain evidence="7 8">TBRC 3947</strain>
    </source>
</reference>
<protein>
    <submittedName>
        <fullName evidence="7">IclR family transcriptional regulator</fullName>
    </submittedName>
</protein>
<keyword evidence="3" id="KW-0804">Transcription</keyword>
<name>A0ABV6MAB7_9ACTN</name>
<accession>A0ABV6MAB7</accession>
<evidence type="ECO:0000259" key="5">
    <source>
        <dbReference type="PROSITE" id="PS51077"/>
    </source>
</evidence>
<dbReference type="InterPro" id="IPR036390">
    <property type="entry name" value="WH_DNA-bd_sf"/>
</dbReference>
<dbReference type="PROSITE" id="PS51077">
    <property type="entry name" value="HTH_ICLR"/>
    <property type="match status" value="1"/>
</dbReference>
<sequence>MQVVVRALTVLRTVAAADDGKSLADLSAELELAPATIHRLLAVLTEEGYLSRDSTTRRYFAGPGLLDLAVGGRPHRLPELADQYLRELGHRFDETVFLTERISDRAVCVSMVESRRPLRLSVYTGHHLPWHAAASARAILAFLDESDIYALLGNQRMTRYTTGTPQTIDDVLEHLEQVRKRGYDVCDDELDDRVWAAAAPVFDGSGAILGAVTLAAPADRISTLESRSAVIEAVRRTARRIHDGMRRPHPVPSRRTSVEVAAAAD</sequence>
<dbReference type="InterPro" id="IPR029016">
    <property type="entry name" value="GAF-like_dom_sf"/>
</dbReference>
<dbReference type="PROSITE" id="PS51078">
    <property type="entry name" value="ICLR_ED"/>
    <property type="match status" value="1"/>
</dbReference>
<evidence type="ECO:0000313" key="7">
    <source>
        <dbReference type="EMBL" id="MFC0531638.1"/>
    </source>
</evidence>
<evidence type="ECO:0000256" key="4">
    <source>
        <dbReference type="SAM" id="MobiDB-lite"/>
    </source>
</evidence>
<dbReference type="InterPro" id="IPR050707">
    <property type="entry name" value="HTH_MetabolicPath_Reg"/>
</dbReference>
<evidence type="ECO:0000259" key="6">
    <source>
        <dbReference type="PROSITE" id="PS51078"/>
    </source>
</evidence>
<feature type="domain" description="IclR-ED" evidence="6">
    <location>
        <begin position="64"/>
        <end position="247"/>
    </location>
</feature>
<dbReference type="Pfam" id="PF01614">
    <property type="entry name" value="IclR_C"/>
    <property type="match status" value="1"/>
</dbReference>
<dbReference type="PANTHER" id="PTHR30136">
    <property type="entry name" value="HELIX-TURN-HELIX TRANSCRIPTIONAL REGULATOR, ICLR FAMILY"/>
    <property type="match status" value="1"/>
</dbReference>
<dbReference type="EMBL" id="JBHLUH010000060">
    <property type="protein sequence ID" value="MFC0531638.1"/>
    <property type="molecule type" value="Genomic_DNA"/>
</dbReference>
<dbReference type="RefSeq" id="WP_377256394.1">
    <property type="nucleotide sequence ID" value="NZ_JBHLUH010000060.1"/>
</dbReference>
<evidence type="ECO:0000256" key="2">
    <source>
        <dbReference type="ARBA" id="ARBA00023125"/>
    </source>
</evidence>
<dbReference type="SMART" id="SM00346">
    <property type="entry name" value="HTH_ICLR"/>
    <property type="match status" value="1"/>
</dbReference>
<evidence type="ECO:0000256" key="3">
    <source>
        <dbReference type="ARBA" id="ARBA00023163"/>
    </source>
</evidence>
<dbReference type="SUPFAM" id="SSF55781">
    <property type="entry name" value="GAF domain-like"/>
    <property type="match status" value="1"/>
</dbReference>
<evidence type="ECO:0000313" key="8">
    <source>
        <dbReference type="Proteomes" id="UP001589867"/>
    </source>
</evidence>
<keyword evidence="2" id="KW-0238">DNA-binding</keyword>
<dbReference type="Proteomes" id="UP001589867">
    <property type="component" value="Unassembled WGS sequence"/>
</dbReference>
<dbReference type="InterPro" id="IPR005471">
    <property type="entry name" value="Tscrpt_reg_IclR_N"/>
</dbReference>
<dbReference type="SUPFAM" id="SSF46785">
    <property type="entry name" value="Winged helix' DNA-binding domain"/>
    <property type="match status" value="1"/>
</dbReference>
<comment type="caution">
    <text evidence="7">The sequence shown here is derived from an EMBL/GenBank/DDBJ whole genome shotgun (WGS) entry which is preliminary data.</text>
</comment>
<dbReference type="Gene3D" id="1.10.10.10">
    <property type="entry name" value="Winged helix-like DNA-binding domain superfamily/Winged helix DNA-binding domain"/>
    <property type="match status" value="1"/>
</dbReference>
<proteinExistence type="predicted"/>
<organism evidence="7 8">
    <name type="scientific">Phytohabitans kaempferiae</name>
    <dbReference type="NCBI Taxonomy" id="1620943"/>
    <lineage>
        <taxon>Bacteria</taxon>
        <taxon>Bacillati</taxon>
        <taxon>Actinomycetota</taxon>
        <taxon>Actinomycetes</taxon>
        <taxon>Micromonosporales</taxon>
        <taxon>Micromonosporaceae</taxon>
    </lineage>
</organism>
<dbReference type="Gene3D" id="3.30.450.40">
    <property type="match status" value="1"/>
</dbReference>
<dbReference type="InterPro" id="IPR014757">
    <property type="entry name" value="Tscrpt_reg_IclR_C"/>
</dbReference>
<dbReference type="PANTHER" id="PTHR30136:SF24">
    <property type="entry name" value="HTH-TYPE TRANSCRIPTIONAL REPRESSOR ALLR"/>
    <property type="match status" value="1"/>
</dbReference>
<gene>
    <name evidence="7" type="ORF">ACFFIA_28725</name>
</gene>
<dbReference type="InterPro" id="IPR036388">
    <property type="entry name" value="WH-like_DNA-bd_sf"/>
</dbReference>
<feature type="region of interest" description="Disordered" evidence="4">
    <location>
        <begin position="244"/>
        <end position="265"/>
    </location>
</feature>